<comment type="caution">
    <text evidence="1">The sequence shown here is derived from an EMBL/GenBank/DDBJ whole genome shotgun (WGS) entry which is preliminary data.</text>
</comment>
<sequence>MADNVTIPATGGGTATPVIATDDVGGVHYQEVKIDLGGDGASSPLLRGQQPAANGIPIAPPSDDTVTVSVDITRPADATAYAAGDAFANSTTAPTVNGFQLTGVARGSGKTALLTDIALIYSNATPDVVGELWIFDSAVTAINDNASFNLSDADARKLVALVPFVINKSAGNNKVCHLGNLTHLCTCVGSADLKYLIKVIQAFTPASGDILTVRAKFARLD</sequence>
<protein>
    <submittedName>
        <fullName evidence="1">Uncharacterized protein</fullName>
    </submittedName>
</protein>
<organism evidence="1 2">
    <name type="scientific">Taklimakanibacter albus</name>
    <dbReference type="NCBI Taxonomy" id="2800327"/>
    <lineage>
        <taxon>Bacteria</taxon>
        <taxon>Pseudomonadati</taxon>
        <taxon>Pseudomonadota</taxon>
        <taxon>Alphaproteobacteria</taxon>
        <taxon>Hyphomicrobiales</taxon>
        <taxon>Aestuariivirgaceae</taxon>
        <taxon>Taklimakanibacter</taxon>
    </lineage>
</organism>
<proteinExistence type="predicted"/>
<keyword evidence="2" id="KW-1185">Reference proteome</keyword>
<dbReference type="EMBL" id="JAENHL010000008">
    <property type="protein sequence ID" value="MBK1870088.1"/>
    <property type="molecule type" value="Genomic_DNA"/>
</dbReference>
<evidence type="ECO:0000313" key="1">
    <source>
        <dbReference type="EMBL" id="MBK1870088.1"/>
    </source>
</evidence>
<gene>
    <name evidence="1" type="ORF">JHL16_27240</name>
</gene>
<evidence type="ECO:0000313" key="2">
    <source>
        <dbReference type="Proteomes" id="UP000616151"/>
    </source>
</evidence>
<name>A0ACC5RBT0_9HYPH</name>
<accession>A0ACC5RBT0</accession>
<reference evidence="1" key="1">
    <citation type="submission" date="2021-01" db="EMBL/GenBank/DDBJ databases">
        <authorList>
            <person name="Sun Q."/>
        </authorList>
    </citation>
    <scope>NUCLEOTIDE SEQUENCE</scope>
    <source>
        <strain evidence="1">YIM B02566</strain>
    </source>
</reference>
<dbReference type="Proteomes" id="UP000616151">
    <property type="component" value="Unassembled WGS sequence"/>
</dbReference>